<name>A0AAD9SH32_PHOAM</name>
<protein>
    <submittedName>
        <fullName evidence="2">Uncharacterized protein</fullName>
    </submittedName>
</protein>
<evidence type="ECO:0000313" key="3">
    <source>
        <dbReference type="Proteomes" id="UP001265746"/>
    </source>
</evidence>
<keyword evidence="3" id="KW-1185">Reference proteome</keyword>
<feature type="region of interest" description="Disordered" evidence="1">
    <location>
        <begin position="1"/>
        <end position="61"/>
    </location>
</feature>
<accession>A0AAD9SH32</accession>
<dbReference type="AlphaFoldDB" id="A0AAD9SH32"/>
<proteinExistence type="predicted"/>
<gene>
    <name evidence="2" type="ORF">N8I77_006303</name>
</gene>
<feature type="compositionally biased region" description="Basic and acidic residues" evidence="1">
    <location>
        <begin position="17"/>
        <end position="38"/>
    </location>
</feature>
<reference evidence="2" key="1">
    <citation type="submission" date="2023-06" db="EMBL/GenBank/DDBJ databases">
        <authorList>
            <person name="Noh H."/>
        </authorList>
    </citation>
    <scope>NUCLEOTIDE SEQUENCE</scope>
    <source>
        <strain evidence="2">DUCC20226</strain>
    </source>
</reference>
<organism evidence="2 3">
    <name type="scientific">Phomopsis amygdali</name>
    <name type="common">Fusicoccum amygdali</name>
    <dbReference type="NCBI Taxonomy" id="1214568"/>
    <lineage>
        <taxon>Eukaryota</taxon>
        <taxon>Fungi</taxon>
        <taxon>Dikarya</taxon>
        <taxon>Ascomycota</taxon>
        <taxon>Pezizomycotina</taxon>
        <taxon>Sordariomycetes</taxon>
        <taxon>Sordariomycetidae</taxon>
        <taxon>Diaporthales</taxon>
        <taxon>Diaporthaceae</taxon>
        <taxon>Diaporthe</taxon>
    </lineage>
</organism>
<sequence length="122" mass="13922">MSAQHDIMEQNFIPQYERVHSEHPKSDRAEAKRSDIKASSKNRGPAYSPKNRFQPSVADKATLGDNAAHSYDDDKLCPKLLPVTRQEFRGCKKRDLDRRAKAWNKQVYLGLIPSHDLSGTEE</sequence>
<dbReference type="EMBL" id="JAUJFL010000003">
    <property type="protein sequence ID" value="KAK2607640.1"/>
    <property type="molecule type" value="Genomic_DNA"/>
</dbReference>
<dbReference type="Proteomes" id="UP001265746">
    <property type="component" value="Unassembled WGS sequence"/>
</dbReference>
<evidence type="ECO:0000256" key="1">
    <source>
        <dbReference type="SAM" id="MobiDB-lite"/>
    </source>
</evidence>
<comment type="caution">
    <text evidence="2">The sequence shown here is derived from an EMBL/GenBank/DDBJ whole genome shotgun (WGS) entry which is preliminary data.</text>
</comment>
<evidence type="ECO:0000313" key="2">
    <source>
        <dbReference type="EMBL" id="KAK2607640.1"/>
    </source>
</evidence>